<reference evidence="9" key="1">
    <citation type="submission" date="2015-08" db="EMBL/GenBank/DDBJ databases">
        <authorList>
            <person name="Babu N.S."/>
            <person name="Beckwith C.J."/>
            <person name="Beseler K.G."/>
            <person name="Brison A."/>
            <person name="Carone J.V."/>
            <person name="Caskin T.P."/>
            <person name="Diamond M."/>
            <person name="Durham M.E."/>
            <person name="Foxe J.M."/>
            <person name="Go M."/>
            <person name="Henderson B.A."/>
            <person name="Jones I.B."/>
            <person name="McGettigan J.A."/>
            <person name="Micheletti S.J."/>
            <person name="Nasrallah M.E."/>
            <person name="Ortiz D."/>
            <person name="Piller C.R."/>
            <person name="Privatt S.R."/>
            <person name="Schneider S.L."/>
            <person name="Sharp S."/>
            <person name="Smith T.C."/>
            <person name="Stanton J.D."/>
            <person name="Ullery H.E."/>
            <person name="Wilson R.J."/>
            <person name="Serrano M.G."/>
            <person name="Buck G."/>
            <person name="Lee V."/>
            <person name="Wang Y."/>
            <person name="Carvalho R."/>
            <person name="Voegtly L."/>
            <person name="Shi R."/>
            <person name="Duckworth R."/>
            <person name="Johnson A."/>
            <person name="Loviza R."/>
            <person name="Walstead R."/>
            <person name="Shah Z."/>
            <person name="Kiflezghi M."/>
            <person name="Wade K."/>
            <person name="Ball S.L."/>
            <person name="Bradley K.W."/>
            <person name="Asai D.J."/>
            <person name="Bowman C.A."/>
            <person name="Russell D.A."/>
            <person name="Pope W.H."/>
            <person name="Jacobs-Sera D."/>
            <person name="Hendrix R.W."/>
            <person name="Hatfull G.F."/>
        </authorList>
    </citation>
    <scope>NUCLEOTIDE SEQUENCE [LARGE SCALE GENOMIC DNA]</scope>
    <source>
        <strain evidence="9">JCM 19170</strain>
    </source>
</reference>
<comment type="cofactor">
    <cofactor evidence="1">
        <name>Mn(2+)</name>
        <dbReference type="ChEBI" id="CHEBI:29035"/>
    </cofactor>
</comment>
<evidence type="ECO:0000256" key="6">
    <source>
        <dbReference type="ARBA" id="ARBA00023211"/>
    </source>
</evidence>
<dbReference type="Proteomes" id="UP000182108">
    <property type="component" value="Unassembled WGS sequence"/>
</dbReference>
<comment type="cofactor">
    <cofactor evidence="2">
        <name>Mg(2+)</name>
        <dbReference type="ChEBI" id="CHEBI:18420"/>
    </cofactor>
</comment>
<keyword evidence="9" id="KW-1185">Reference proteome</keyword>
<keyword evidence="4" id="KW-0378">Hydrolase</keyword>
<keyword evidence="3" id="KW-0479">Metal-binding</keyword>
<dbReference type="InterPro" id="IPR045121">
    <property type="entry name" value="CoAse"/>
</dbReference>
<dbReference type="NCBIfam" id="NF007980">
    <property type="entry name" value="PRK10707.1"/>
    <property type="match status" value="1"/>
</dbReference>
<dbReference type="GO" id="GO:0046872">
    <property type="term" value="F:metal ion binding"/>
    <property type="evidence" value="ECO:0007669"/>
    <property type="project" value="UniProtKB-KW"/>
</dbReference>
<dbReference type="RefSeq" id="WP_055422703.1">
    <property type="nucleotide sequence ID" value="NZ_CYHH01000001.1"/>
</dbReference>
<dbReference type="PANTHER" id="PTHR12992:SF11">
    <property type="entry name" value="MITOCHONDRIAL COENZYME A DIPHOSPHATASE NUDT8"/>
    <property type="match status" value="1"/>
</dbReference>
<evidence type="ECO:0000256" key="5">
    <source>
        <dbReference type="ARBA" id="ARBA00022842"/>
    </source>
</evidence>
<dbReference type="AlphaFoldDB" id="A0A0K6IQK9"/>
<feature type="domain" description="Nudix hydrolase" evidence="7">
    <location>
        <begin position="45"/>
        <end position="179"/>
    </location>
</feature>
<evidence type="ECO:0000256" key="2">
    <source>
        <dbReference type="ARBA" id="ARBA00001946"/>
    </source>
</evidence>
<dbReference type="OrthoDB" id="9802805at2"/>
<dbReference type="CDD" id="cd03426">
    <property type="entry name" value="NUDIX_CoAse_Nudt7"/>
    <property type="match status" value="1"/>
</dbReference>
<dbReference type="PANTHER" id="PTHR12992">
    <property type="entry name" value="NUDIX HYDROLASE"/>
    <property type="match status" value="1"/>
</dbReference>
<dbReference type="Pfam" id="PF00293">
    <property type="entry name" value="NUDIX"/>
    <property type="match status" value="1"/>
</dbReference>
<dbReference type="GO" id="GO:0010945">
    <property type="term" value="F:coenzyme A diphosphatase activity"/>
    <property type="evidence" value="ECO:0007669"/>
    <property type="project" value="InterPro"/>
</dbReference>
<gene>
    <name evidence="8" type="ORF">Ga0061068_101343</name>
</gene>
<organism evidence="8 9">
    <name type="scientific">Tepidiphilus thermophilus</name>
    <dbReference type="NCBI Taxonomy" id="876478"/>
    <lineage>
        <taxon>Bacteria</taxon>
        <taxon>Pseudomonadati</taxon>
        <taxon>Pseudomonadota</taxon>
        <taxon>Hydrogenophilia</taxon>
        <taxon>Hydrogenophilales</taxon>
        <taxon>Hydrogenophilaceae</taxon>
        <taxon>Tepidiphilus</taxon>
    </lineage>
</organism>
<evidence type="ECO:0000256" key="1">
    <source>
        <dbReference type="ARBA" id="ARBA00001936"/>
    </source>
</evidence>
<keyword evidence="5" id="KW-0460">Magnesium</keyword>
<accession>A0A0K6IQK9</accession>
<dbReference type="PROSITE" id="PS51462">
    <property type="entry name" value="NUDIX"/>
    <property type="match status" value="1"/>
</dbReference>
<evidence type="ECO:0000256" key="3">
    <source>
        <dbReference type="ARBA" id="ARBA00022723"/>
    </source>
</evidence>
<evidence type="ECO:0000313" key="9">
    <source>
        <dbReference type="Proteomes" id="UP000182108"/>
    </source>
</evidence>
<dbReference type="Gene3D" id="3.90.79.10">
    <property type="entry name" value="Nucleoside Triphosphate Pyrophosphohydrolase"/>
    <property type="match status" value="1"/>
</dbReference>
<name>A0A0K6IQK9_9PROT</name>
<evidence type="ECO:0000313" key="8">
    <source>
        <dbReference type="EMBL" id="CUB05391.1"/>
    </source>
</evidence>
<dbReference type="InterPro" id="IPR015797">
    <property type="entry name" value="NUDIX_hydrolase-like_dom_sf"/>
</dbReference>
<dbReference type="EMBL" id="CYHH01000001">
    <property type="protein sequence ID" value="CUB05391.1"/>
    <property type="molecule type" value="Genomic_DNA"/>
</dbReference>
<evidence type="ECO:0000256" key="4">
    <source>
        <dbReference type="ARBA" id="ARBA00022801"/>
    </source>
</evidence>
<evidence type="ECO:0000259" key="7">
    <source>
        <dbReference type="PROSITE" id="PS51462"/>
    </source>
</evidence>
<sequence length="210" mass="23800">MRDDELLDLLSSPERLRERIAERLQRTANRPLDLAAGDEGAREVRWPAAVLAPLVPGEEGPRVLLTRRTPHLAHHPGQISFPGGRVEPEDPGPVEAALRETEEEIGLAPQRVQVLGAMPPYVTITGYRITPLVGWVEDPGELRPDPFEVAEVFTVPLSHVLDPRRYVRHSLEYGAGRRHYWAVPWRQYFIWGATAAMLRMFLELIRGKEE</sequence>
<dbReference type="InterPro" id="IPR000086">
    <property type="entry name" value="NUDIX_hydrolase_dom"/>
</dbReference>
<dbReference type="SUPFAM" id="SSF55811">
    <property type="entry name" value="Nudix"/>
    <property type="match status" value="1"/>
</dbReference>
<proteinExistence type="predicted"/>
<protein>
    <submittedName>
        <fullName evidence="8">NUDIX domain</fullName>
    </submittedName>
</protein>
<keyword evidence="6" id="KW-0464">Manganese</keyword>